<proteinExistence type="predicted"/>
<gene>
    <name evidence="1" type="ORF">Mterra_01787</name>
</gene>
<sequence length="170" mass="19541">MKLTAKVKLLPTPEQRAWLLDTMRRFNAACDHISGVAWETRTFKQIPLHHRVYHAVKDRFGLSAQMVVRANARVVDAYKLDKQTKRTFRELGAITYDDRILSWNLVASTVSVWTVEGRQTLPFVCGEYQRRLLATRQGETDLAYVGGEFYLFATVNVEEPEPIEVRDVLG</sequence>
<dbReference type="Proteomes" id="UP000265715">
    <property type="component" value="Unassembled WGS sequence"/>
</dbReference>
<comment type="caution">
    <text evidence="1">The sequence shown here is derived from an EMBL/GenBank/DDBJ whole genome shotgun (WGS) entry which is preliminary data.</text>
</comment>
<evidence type="ECO:0008006" key="3">
    <source>
        <dbReference type="Google" id="ProtNLM"/>
    </source>
</evidence>
<evidence type="ECO:0000313" key="1">
    <source>
        <dbReference type="EMBL" id="RIH85132.1"/>
    </source>
</evidence>
<dbReference type="EMBL" id="QXDL01000063">
    <property type="protein sequence ID" value="RIH85132.1"/>
    <property type="molecule type" value="Genomic_DNA"/>
</dbReference>
<evidence type="ECO:0000313" key="2">
    <source>
        <dbReference type="Proteomes" id="UP000265715"/>
    </source>
</evidence>
<protein>
    <recommendedName>
        <fullName evidence="3">Helix-turn-helix domain protein</fullName>
    </recommendedName>
</protein>
<reference evidence="1 2" key="1">
    <citation type="submission" date="2018-08" db="EMBL/GenBank/DDBJ databases">
        <title>Meiothermus terrae DSM 26712 genome sequencing project.</title>
        <authorList>
            <person name="Da Costa M.S."/>
            <person name="Albuquerque L."/>
            <person name="Raposo P."/>
            <person name="Froufe H.J.C."/>
            <person name="Barroso C.S."/>
            <person name="Egas C."/>
        </authorList>
    </citation>
    <scope>NUCLEOTIDE SEQUENCE [LARGE SCALE GENOMIC DNA]</scope>
    <source>
        <strain evidence="1 2">DSM 26712</strain>
    </source>
</reference>
<dbReference type="AlphaFoldDB" id="A0A399ERE4"/>
<accession>A0A399ERE4</accession>
<name>A0A399ERE4_9DEIN</name>
<keyword evidence="2" id="KW-1185">Reference proteome</keyword>
<organism evidence="1 2">
    <name type="scientific">Calidithermus terrae</name>
    <dbReference type="NCBI Taxonomy" id="1408545"/>
    <lineage>
        <taxon>Bacteria</taxon>
        <taxon>Thermotogati</taxon>
        <taxon>Deinococcota</taxon>
        <taxon>Deinococci</taxon>
        <taxon>Thermales</taxon>
        <taxon>Thermaceae</taxon>
        <taxon>Calidithermus</taxon>
    </lineage>
</organism>
<dbReference type="RefSeq" id="WP_218022913.1">
    <property type="nucleotide sequence ID" value="NZ_QXDL01000063.1"/>
</dbReference>